<dbReference type="EMBL" id="CAJPEV010000047">
    <property type="protein sequence ID" value="CAG0879576.1"/>
    <property type="molecule type" value="Genomic_DNA"/>
</dbReference>
<evidence type="ECO:0000313" key="1">
    <source>
        <dbReference type="EMBL" id="CAD7240639.1"/>
    </source>
</evidence>
<dbReference type="Pfam" id="PF10245">
    <property type="entry name" value="MRP-S22"/>
    <property type="match status" value="1"/>
</dbReference>
<dbReference type="PANTHER" id="PTHR13071">
    <property type="entry name" value="MITOCHONDRIAL 28S RIBOSOMAL PROTEIN S22"/>
    <property type="match status" value="1"/>
</dbReference>
<dbReference type="InterPro" id="IPR019374">
    <property type="entry name" value="Ribosomal_mS22"/>
</dbReference>
<gene>
    <name evidence="1" type="ORF">DSTB1V02_LOCUS658</name>
</gene>
<organism evidence="1">
    <name type="scientific">Darwinula stevensoni</name>
    <dbReference type="NCBI Taxonomy" id="69355"/>
    <lineage>
        <taxon>Eukaryota</taxon>
        <taxon>Metazoa</taxon>
        <taxon>Ecdysozoa</taxon>
        <taxon>Arthropoda</taxon>
        <taxon>Crustacea</taxon>
        <taxon>Oligostraca</taxon>
        <taxon>Ostracoda</taxon>
        <taxon>Podocopa</taxon>
        <taxon>Podocopida</taxon>
        <taxon>Darwinulocopina</taxon>
        <taxon>Darwinuloidea</taxon>
        <taxon>Darwinulidae</taxon>
        <taxon>Darwinula</taxon>
    </lineage>
</organism>
<dbReference type="GO" id="GO:0003735">
    <property type="term" value="F:structural constituent of ribosome"/>
    <property type="evidence" value="ECO:0007669"/>
    <property type="project" value="TreeGrafter"/>
</dbReference>
<keyword evidence="2" id="KW-1185">Reference proteome</keyword>
<reference evidence="1" key="1">
    <citation type="submission" date="2020-11" db="EMBL/GenBank/DDBJ databases">
        <authorList>
            <person name="Tran Van P."/>
        </authorList>
    </citation>
    <scope>NUCLEOTIDE SEQUENCE</scope>
</reference>
<protein>
    <recommendedName>
        <fullName evidence="3">Mitochondrial ribosomal protein s22</fullName>
    </recommendedName>
</protein>
<name>A0A7R8ZZV1_9CRUS</name>
<evidence type="ECO:0000313" key="2">
    <source>
        <dbReference type="Proteomes" id="UP000677054"/>
    </source>
</evidence>
<evidence type="ECO:0008006" key="3">
    <source>
        <dbReference type="Google" id="ProtNLM"/>
    </source>
</evidence>
<dbReference type="Proteomes" id="UP000677054">
    <property type="component" value="Unassembled WGS sequence"/>
</dbReference>
<dbReference type="EMBL" id="LR899564">
    <property type="protein sequence ID" value="CAD7240639.1"/>
    <property type="molecule type" value="Genomic_DNA"/>
</dbReference>
<dbReference type="AlphaFoldDB" id="A0A7R8ZZV1"/>
<proteinExistence type="predicted"/>
<dbReference type="PANTHER" id="PTHR13071:SF4">
    <property type="entry name" value="SMALL RIBOSOMAL SUBUNIT PROTEIN MS22"/>
    <property type="match status" value="1"/>
</dbReference>
<dbReference type="GO" id="GO:0005763">
    <property type="term" value="C:mitochondrial small ribosomal subunit"/>
    <property type="evidence" value="ECO:0007669"/>
    <property type="project" value="TreeGrafter"/>
</dbReference>
<dbReference type="OrthoDB" id="10052321at2759"/>
<sequence length="329" mass="38777">MEFRRIPQLISFCIPAVGDPLPLFLQPEMQILLKRLTGLDLEKVFAAQKNERRRKPPTYSFMTKAQYEQLLAQYLKDGQKFLQMPPVMRARKEINEVVSVDPELKGYLKGKFVLTDITYGISDRRRMIMVREPDGTLRKARWQERERMNQIYFPKPHRWPRMPRMFEDENLKRLSHSNLVNQAALENEKYLFILDRVCHQFEPDDPDYIRVVETTYEHVNANGKFEVLHSTRHFGPFVFYLARIKRIDDLLIHYLEIRELSNAVDLIKVYHMIHPHCISVAAQADPQQPLQFIQKYITEAALKAGQLQLALQSLISQEQHNQEESTVSS</sequence>
<accession>A0A7R8ZZV1</accession>